<protein>
    <submittedName>
        <fullName evidence="1">Uncharacterized protein</fullName>
    </submittedName>
</protein>
<evidence type="ECO:0000313" key="2">
    <source>
        <dbReference type="Proteomes" id="UP000295293"/>
    </source>
</evidence>
<dbReference type="Proteomes" id="UP000295293">
    <property type="component" value="Unassembled WGS sequence"/>
</dbReference>
<evidence type="ECO:0000313" key="1">
    <source>
        <dbReference type="EMBL" id="TDR45585.1"/>
    </source>
</evidence>
<keyword evidence="2" id="KW-1185">Reference proteome</keyword>
<sequence length="34" mass="4000">MTPSKNAFSKASDFLRRREFRPFHDFTVLLGDIV</sequence>
<dbReference type="AlphaFoldDB" id="A0A4R6Z1X5"/>
<gene>
    <name evidence="1" type="ORF">DFR29_10413</name>
</gene>
<name>A0A4R6Z1X5_9GAMM</name>
<accession>A0A4R6Z1X5</accession>
<reference evidence="1 2" key="1">
    <citation type="submission" date="2019-03" db="EMBL/GenBank/DDBJ databases">
        <title>Genomic Encyclopedia of Type Strains, Phase IV (KMG-IV): sequencing the most valuable type-strain genomes for metagenomic binning, comparative biology and taxonomic classification.</title>
        <authorList>
            <person name="Goeker M."/>
        </authorList>
    </citation>
    <scope>NUCLEOTIDE SEQUENCE [LARGE SCALE GENOMIC DNA]</scope>
    <source>
        <strain evidence="1 2">DSM 21667</strain>
    </source>
</reference>
<comment type="caution">
    <text evidence="1">The sequence shown here is derived from an EMBL/GenBank/DDBJ whole genome shotgun (WGS) entry which is preliminary data.</text>
</comment>
<organism evidence="1 2">
    <name type="scientific">Tahibacter aquaticus</name>
    <dbReference type="NCBI Taxonomy" id="520092"/>
    <lineage>
        <taxon>Bacteria</taxon>
        <taxon>Pseudomonadati</taxon>
        <taxon>Pseudomonadota</taxon>
        <taxon>Gammaproteobacteria</taxon>
        <taxon>Lysobacterales</taxon>
        <taxon>Rhodanobacteraceae</taxon>
        <taxon>Tahibacter</taxon>
    </lineage>
</organism>
<proteinExistence type="predicted"/>
<dbReference type="EMBL" id="SNZH01000004">
    <property type="protein sequence ID" value="TDR45585.1"/>
    <property type="molecule type" value="Genomic_DNA"/>
</dbReference>